<keyword evidence="7" id="KW-0456">Lyase</keyword>
<dbReference type="CDD" id="cd06558">
    <property type="entry name" value="crotonase-like"/>
    <property type="match status" value="1"/>
</dbReference>
<accession>A0A679JIU2</accession>
<organism evidence="7">
    <name type="scientific">Variovorax paradoxus</name>
    <dbReference type="NCBI Taxonomy" id="34073"/>
    <lineage>
        <taxon>Bacteria</taxon>
        <taxon>Pseudomonadati</taxon>
        <taxon>Pseudomonadota</taxon>
        <taxon>Betaproteobacteria</taxon>
        <taxon>Burkholderiales</taxon>
        <taxon>Comamonadaceae</taxon>
        <taxon>Variovorax</taxon>
    </lineage>
</organism>
<dbReference type="EMBL" id="LR743507">
    <property type="protein sequence ID" value="CAA2106196.1"/>
    <property type="molecule type" value="Genomic_DNA"/>
</dbReference>
<dbReference type="PROSITE" id="PS00166">
    <property type="entry name" value="ENOYL_COA_HYDRATASE"/>
    <property type="match status" value="1"/>
</dbReference>
<dbReference type="RefSeq" id="WP_339091205.1">
    <property type="nucleotide sequence ID" value="NZ_LR743507.1"/>
</dbReference>
<keyword evidence="4" id="KW-0443">Lipid metabolism</keyword>
<dbReference type="EC" id="4.2.1.17" evidence="7"/>
<keyword evidence="3" id="KW-0276">Fatty acid metabolism</keyword>
<evidence type="ECO:0000313" key="7">
    <source>
        <dbReference type="EMBL" id="CAA2106196.1"/>
    </source>
</evidence>
<gene>
    <name evidence="7" type="primary">echA6</name>
    <name evidence="7" type="ORF">VVAX_03628</name>
</gene>
<sequence length="275" mass="29121">MNDRIESIRHPDDVVELQLARADKMNALDPAMFDALIAAGESLRNDLTVRAVVISGRGKAFCAGLDMASFQRMQEGAGSGVLGEGAAGADLVVRTHGISNAAQQVAMVWRDVPVPVIAAVHGVAFGGGLQVALGADIRLVSPDTRMSVMEIKWGLVPDMAGMVLMRELARADVVRELTYTGRIFSGEEALQIGFATRLCADPLAEALQMAHDIALKSPDAIRAGKRLLNGAASQTAAELLMAESVEQKALIGSPNQVEAVKANIERRAPRFSTPA</sequence>
<dbReference type="InterPro" id="IPR014748">
    <property type="entry name" value="Enoyl-CoA_hydra_C"/>
</dbReference>
<comment type="pathway">
    <text evidence="1">Lipid metabolism; fatty acid beta-oxidation.</text>
</comment>
<dbReference type="Gene3D" id="1.10.12.10">
    <property type="entry name" value="Lyase 2-enoyl-coa Hydratase, Chain A, domain 2"/>
    <property type="match status" value="1"/>
</dbReference>
<keyword evidence="5" id="KW-0413">Isomerase</keyword>
<dbReference type="UniPathway" id="UPA00659"/>
<dbReference type="AlphaFoldDB" id="A0A679JIU2"/>
<dbReference type="GO" id="GO:0004300">
    <property type="term" value="F:enoyl-CoA hydratase activity"/>
    <property type="evidence" value="ECO:0007669"/>
    <property type="project" value="UniProtKB-EC"/>
</dbReference>
<dbReference type="PANTHER" id="PTHR43149">
    <property type="entry name" value="ENOYL-COA HYDRATASE"/>
    <property type="match status" value="1"/>
</dbReference>
<comment type="similarity">
    <text evidence="2 6">Belongs to the enoyl-CoA hydratase/isomerase family.</text>
</comment>
<dbReference type="GO" id="GO:0006635">
    <property type="term" value="P:fatty acid beta-oxidation"/>
    <property type="evidence" value="ECO:0007669"/>
    <property type="project" value="UniProtKB-UniPathway"/>
</dbReference>
<name>A0A679JIU2_VARPD</name>
<dbReference type="InterPro" id="IPR045002">
    <property type="entry name" value="Ech1-like"/>
</dbReference>
<reference evidence="7" key="1">
    <citation type="submission" date="2019-12" db="EMBL/GenBank/DDBJ databases">
        <authorList>
            <person name="Cremers G."/>
        </authorList>
    </citation>
    <scope>NUCLEOTIDE SEQUENCE</scope>
    <source>
        <strain evidence="7">Vvax</strain>
    </source>
</reference>
<dbReference type="InterPro" id="IPR001753">
    <property type="entry name" value="Enoyl-CoA_hydra/iso"/>
</dbReference>
<dbReference type="Gene3D" id="3.90.226.10">
    <property type="entry name" value="2-enoyl-CoA Hydratase, Chain A, domain 1"/>
    <property type="match status" value="1"/>
</dbReference>
<evidence type="ECO:0000256" key="2">
    <source>
        <dbReference type="ARBA" id="ARBA00005254"/>
    </source>
</evidence>
<dbReference type="InterPro" id="IPR018376">
    <property type="entry name" value="Enoyl-CoA_hyd/isom_CS"/>
</dbReference>
<dbReference type="PANTHER" id="PTHR43149:SF1">
    <property type="entry name" value="DELTA(3,5)-DELTA(2,4)-DIENOYL-COA ISOMERASE, MITOCHONDRIAL"/>
    <property type="match status" value="1"/>
</dbReference>
<evidence type="ECO:0000256" key="6">
    <source>
        <dbReference type="RuleBase" id="RU003707"/>
    </source>
</evidence>
<evidence type="ECO:0000256" key="5">
    <source>
        <dbReference type="ARBA" id="ARBA00023235"/>
    </source>
</evidence>
<proteinExistence type="inferred from homology"/>
<evidence type="ECO:0000256" key="3">
    <source>
        <dbReference type="ARBA" id="ARBA00022832"/>
    </source>
</evidence>
<evidence type="ECO:0000256" key="1">
    <source>
        <dbReference type="ARBA" id="ARBA00005005"/>
    </source>
</evidence>
<evidence type="ECO:0000256" key="4">
    <source>
        <dbReference type="ARBA" id="ARBA00023098"/>
    </source>
</evidence>
<protein>
    <submittedName>
        <fullName evidence="7">Putative enoyl-CoA hydratase echA6</fullName>
        <ecNumber evidence="7">4.2.1.17</ecNumber>
    </submittedName>
</protein>
<dbReference type="InterPro" id="IPR029045">
    <property type="entry name" value="ClpP/crotonase-like_dom_sf"/>
</dbReference>
<dbReference type="GO" id="GO:0016853">
    <property type="term" value="F:isomerase activity"/>
    <property type="evidence" value="ECO:0007669"/>
    <property type="project" value="UniProtKB-KW"/>
</dbReference>
<dbReference type="NCBIfam" id="NF005699">
    <property type="entry name" value="PRK07509.1"/>
    <property type="match status" value="1"/>
</dbReference>
<dbReference type="SUPFAM" id="SSF52096">
    <property type="entry name" value="ClpP/crotonase"/>
    <property type="match status" value="1"/>
</dbReference>
<dbReference type="Pfam" id="PF00378">
    <property type="entry name" value="ECH_1"/>
    <property type="match status" value="1"/>
</dbReference>